<proteinExistence type="predicted"/>
<gene>
    <name evidence="1" type="ORF">RPERSI_LOCUS6619</name>
</gene>
<keyword evidence="2" id="KW-1185">Reference proteome</keyword>
<protein>
    <submittedName>
        <fullName evidence="1">21996_t:CDS:1</fullName>
    </submittedName>
</protein>
<evidence type="ECO:0000313" key="1">
    <source>
        <dbReference type="EMBL" id="CAG8618640.1"/>
    </source>
</evidence>
<name>A0ACA9MWJ7_9GLOM</name>
<comment type="caution">
    <text evidence="1">The sequence shown here is derived from an EMBL/GenBank/DDBJ whole genome shotgun (WGS) entry which is preliminary data.</text>
</comment>
<dbReference type="Proteomes" id="UP000789920">
    <property type="component" value="Unassembled WGS sequence"/>
</dbReference>
<reference evidence="1" key="1">
    <citation type="submission" date="2021-06" db="EMBL/GenBank/DDBJ databases">
        <authorList>
            <person name="Kallberg Y."/>
            <person name="Tangrot J."/>
            <person name="Rosling A."/>
        </authorList>
    </citation>
    <scope>NUCLEOTIDE SEQUENCE</scope>
    <source>
        <strain evidence="1">MA461A</strain>
    </source>
</reference>
<feature type="non-terminal residue" evidence="1">
    <location>
        <position position="1"/>
    </location>
</feature>
<accession>A0ACA9MWJ7</accession>
<evidence type="ECO:0000313" key="2">
    <source>
        <dbReference type="Proteomes" id="UP000789920"/>
    </source>
</evidence>
<sequence length="39" mass="4631">NLFYDISPLEGLSISKLRYEELELDIDNIIDIKELYITE</sequence>
<dbReference type="EMBL" id="CAJVQC010010598">
    <property type="protein sequence ID" value="CAG8618640.1"/>
    <property type="molecule type" value="Genomic_DNA"/>
</dbReference>
<organism evidence="1 2">
    <name type="scientific">Racocetra persica</name>
    <dbReference type="NCBI Taxonomy" id="160502"/>
    <lineage>
        <taxon>Eukaryota</taxon>
        <taxon>Fungi</taxon>
        <taxon>Fungi incertae sedis</taxon>
        <taxon>Mucoromycota</taxon>
        <taxon>Glomeromycotina</taxon>
        <taxon>Glomeromycetes</taxon>
        <taxon>Diversisporales</taxon>
        <taxon>Gigasporaceae</taxon>
        <taxon>Racocetra</taxon>
    </lineage>
</organism>